<evidence type="ECO:0000313" key="12">
    <source>
        <dbReference type="EMBL" id="ATX78592.1"/>
    </source>
</evidence>
<dbReference type="Pfam" id="PF01618">
    <property type="entry name" value="MotA_ExbB"/>
    <property type="match status" value="1"/>
</dbReference>
<feature type="transmembrane region" description="Helical" evidence="10">
    <location>
        <begin position="184"/>
        <end position="202"/>
    </location>
</feature>
<dbReference type="GO" id="GO:0071978">
    <property type="term" value="P:bacterial-type flagellum-dependent swarming motility"/>
    <property type="evidence" value="ECO:0007669"/>
    <property type="project" value="InterPro"/>
</dbReference>
<dbReference type="OrthoDB" id="9806929at2"/>
<evidence type="ECO:0000256" key="4">
    <source>
        <dbReference type="ARBA" id="ARBA00022475"/>
    </source>
</evidence>
<keyword evidence="8 10" id="KW-0472">Membrane</keyword>
<dbReference type="PANTHER" id="PTHR30433">
    <property type="entry name" value="CHEMOTAXIS PROTEIN MOTA"/>
    <property type="match status" value="1"/>
</dbReference>
<keyword evidence="7 10" id="KW-1133">Transmembrane helix</keyword>
<feature type="region of interest" description="Disordered" evidence="9">
    <location>
        <begin position="254"/>
        <end position="282"/>
    </location>
</feature>
<feature type="transmembrane region" description="Helical" evidence="10">
    <location>
        <begin position="30"/>
        <end position="51"/>
    </location>
</feature>
<dbReference type="PANTHER" id="PTHR30433:SF2">
    <property type="entry name" value="MOTILITY PROTEIN A"/>
    <property type="match status" value="1"/>
</dbReference>
<reference evidence="12 13" key="1">
    <citation type="submission" date="2016-12" db="EMBL/GenBank/DDBJ databases">
        <title>Isolation and genomic insights into novel planktonic Zetaproteobacteria from stratified waters of the Chesapeake Bay.</title>
        <authorList>
            <person name="McAllister S.M."/>
            <person name="Kato S."/>
            <person name="Chan C.S."/>
            <person name="Chiu B.K."/>
            <person name="Field E.K."/>
        </authorList>
    </citation>
    <scope>NUCLEOTIDE SEQUENCE [LARGE SCALE GENOMIC DNA]</scope>
    <source>
        <strain evidence="12 13">CP-5</strain>
    </source>
</reference>
<accession>A0A2K8KVI1</accession>
<evidence type="ECO:0000256" key="1">
    <source>
        <dbReference type="ARBA" id="ARBA00004651"/>
    </source>
</evidence>
<feature type="compositionally biased region" description="Basic and acidic residues" evidence="9">
    <location>
        <begin position="254"/>
        <end position="266"/>
    </location>
</feature>
<evidence type="ECO:0000256" key="2">
    <source>
        <dbReference type="ARBA" id="ARBA00008038"/>
    </source>
</evidence>
<evidence type="ECO:0000256" key="5">
    <source>
        <dbReference type="ARBA" id="ARBA00022692"/>
    </source>
</evidence>
<dbReference type="PROSITE" id="PS01307">
    <property type="entry name" value="MOTA"/>
    <property type="match status" value="1"/>
</dbReference>
<protein>
    <submittedName>
        <fullName evidence="12">Chemotaxis protein MotA</fullName>
    </submittedName>
</protein>
<proteinExistence type="inferred from homology"/>
<keyword evidence="5 10" id="KW-0812">Transmembrane</keyword>
<evidence type="ECO:0000256" key="3">
    <source>
        <dbReference type="ARBA" id="ARBA00022448"/>
    </source>
</evidence>
<evidence type="ECO:0000256" key="10">
    <source>
        <dbReference type="SAM" id="Phobius"/>
    </source>
</evidence>
<evidence type="ECO:0000256" key="6">
    <source>
        <dbReference type="ARBA" id="ARBA00022779"/>
    </source>
</evidence>
<evidence type="ECO:0000256" key="7">
    <source>
        <dbReference type="ARBA" id="ARBA00022989"/>
    </source>
</evidence>
<keyword evidence="4" id="KW-1003">Cell membrane</keyword>
<dbReference type="AlphaFoldDB" id="A0A2K8KVI1"/>
<dbReference type="GO" id="GO:0006935">
    <property type="term" value="P:chemotaxis"/>
    <property type="evidence" value="ECO:0007669"/>
    <property type="project" value="InterPro"/>
</dbReference>
<evidence type="ECO:0000259" key="11">
    <source>
        <dbReference type="Pfam" id="PF01618"/>
    </source>
</evidence>
<feature type="domain" description="MotA/TolQ/ExbB proton channel" evidence="11">
    <location>
        <begin position="102"/>
        <end position="221"/>
    </location>
</feature>
<dbReference type="Proteomes" id="UP000231701">
    <property type="component" value="Chromosome"/>
</dbReference>
<evidence type="ECO:0000313" key="13">
    <source>
        <dbReference type="Proteomes" id="UP000231701"/>
    </source>
</evidence>
<dbReference type="InterPro" id="IPR002898">
    <property type="entry name" value="MotA_ExbB_proton_chnl"/>
</dbReference>
<dbReference type="KEGG" id="maes:Ga0123461_0139"/>
<keyword evidence="3" id="KW-0813">Transport</keyword>
<dbReference type="EMBL" id="CP018799">
    <property type="protein sequence ID" value="ATX78592.1"/>
    <property type="molecule type" value="Genomic_DNA"/>
</dbReference>
<evidence type="ECO:0000256" key="9">
    <source>
        <dbReference type="SAM" id="MobiDB-lite"/>
    </source>
</evidence>
<comment type="similarity">
    <text evidence="2">Belongs to the MotA family.</text>
</comment>
<keyword evidence="13" id="KW-1185">Reference proteome</keyword>
<name>A0A2K8KVI1_MARES</name>
<dbReference type="RefSeq" id="WP_100276588.1">
    <property type="nucleotide sequence ID" value="NZ_CP018799.1"/>
</dbReference>
<dbReference type="GO" id="GO:0005886">
    <property type="term" value="C:plasma membrane"/>
    <property type="evidence" value="ECO:0007669"/>
    <property type="project" value="UniProtKB-SubCell"/>
</dbReference>
<evidence type="ECO:0000256" key="8">
    <source>
        <dbReference type="ARBA" id="ARBA00023136"/>
    </source>
</evidence>
<dbReference type="InterPro" id="IPR000540">
    <property type="entry name" value="Flag_MotA_CS"/>
</dbReference>
<comment type="subcellular location">
    <subcellularLocation>
        <location evidence="1">Cell membrane</location>
        <topology evidence="1">Multi-pass membrane protein</topology>
    </subcellularLocation>
</comment>
<feature type="transmembrane region" description="Helical" evidence="10">
    <location>
        <begin position="150"/>
        <end position="172"/>
    </location>
</feature>
<gene>
    <name evidence="12" type="ORF">Ga0123461_0139</name>
</gene>
<organism evidence="12 13">
    <name type="scientific">Mariprofundus aestuarium</name>
    <dbReference type="NCBI Taxonomy" id="1921086"/>
    <lineage>
        <taxon>Bacteria</taxon>
        <taxon>Pseudomonadati</taxon>
        <taxon>Pseudomonadota</taxon>
        <taxon>Candidatius Mariprofundia</taxon>
        <taxon>Mariprofundales</taxon>
        <taxon>Mariprofundaceae</taxon>
        <taxon>Mariprofundus</taxon>
    </lineage>
</organism>
<feature type="transmembrane region" description="Helical" evidence="10">
    <location>
        <begin position="7"/>
        <end position="24"/>
    </location>
</feature>
<dbReference type="InterPro" id="IPR047055">
    <property type="entry name" value="MotA-like"/>
</dbReference>
<sequence>MDFSTIAGILAGFGLIVLSIFLSAVEPGIYVNLTGLIIVIGGTMAATLVSYPTHELKKISRALANVFHRTEYSIRDDIYEIAQAARFRRHGNLAGIEERLAKIENPFLRTSIQLVVDNTPADEIVNMLQWRIKRLREKERAEAQIFHTMAAYAPAFGMFGTLVGMVNMLYGVNGPDALNMGHNMAVALMTTLYGVLLANLIFKPVAIKLERRTEKRTMIMRMIVEGAIMLASDRGPIFIRETLKSFSAQYEDELRGSSDSHDDELRTSSGKRSLRASPDDNF</sequence>
<keyword evidence="6" id="KW-0283">Flagellar rotation</keyword>